<comment type="subcellular location">
    <subcellularLocation>
        <location evidence="5">Cell membrane</location>
        <topology evidence="5">Multi-pass membrane protein</topology>
    </subcellularLocation>
    <subcellularLocation>
        <location evidence="1">Endomembrane system</location>
        <topology evidence="1">Multi-pass membrane protein</topology>
    </subcellularLocation>
    <subcellularLocation>
        <location evidence="6">Membrane</location>
        <topology evidence="6">Multi-pass membrane protein</topology>
    </subcellularLocation>
</comment>
<feature type="transmembrane region" description="Helical" evidence="5">
    <location>
        <begin position="105"/>
        <end position="123"/>
    </location>
</feature>
<feature type="transmembrane region" description="Helical" evidence="5">
    <location>
        <begin position="160"/>
        <end position="183"/>
    </location>
</feature>
<evidence type="ECO:0000256" key="1">
    <source>
        <dbReference type="ARBA" id="ARBA00004127"/>
    </source>
</evidence>
<comment type="subunit">
    <text evidence="5">NDH-1 is composed of 14 different subunits. Subunits NuoA, H, J, K, L, M, N constitute the membrane sector of the complex.</text>
</comment>
<evidence type="ECO:0000313" key="9">
    <source>
        <dbReference type="Proteomes" id="UP001139035"/>
    </source>
</evidence>
<feature type="transmembrane region" description="Helical" evidence="5">
    <location>
        <begin position="404"/>
        <end position="424"/>
    </location>
</feature>
<comment type="function">
    <text evidence="5">NDH-1 shuttles electrons from NADH, via FMN and iron-sulfur (Fe-S) centers, to quinones in the respiratory chain. The immediate electron acceptor for the enzyme in this species is believed to be ubiquinone. Couples the redox reaction to proton translocation (for every two electrons transferred, four hydrogen ions are translocated across the cytoplasmic membrane), and thus conserves the redox energy in a proton gradient.</text>
</comment>
<keyword evidence="3 5" id="KW-1133">Transmembrane helix</keyword>
<comment type="catalytic activity">
    <reaction evidence="5">
        <text>a quinone + NADH + 5 H(+)(in) = a quinol + NAD(+) + 4 H(+)(out)</text>
        <dbReference type="Rhea" id="RHEA:57888"/>
        <dbReference type="ChEBI" id="CHEBI:15378"/>
        <dbReference type="ChEBI" id="CHEBI:24646"/>
        <dbReference type="ChEBI" id="CHEBI:57540"/>
        <dbReference type="ChEBI" id="CHEBI:57945"/>
        <dbReference type="ChEBI" id="CHEBI:132124"/>
    </reaction>
</comment>
<feature type="transmembrane region" description="Helical" evidence="5">
    <location>
        <begin position="203"/>
        <end position="228"/>
    </location>
</feature>
<accession>A0A9X1T6D3</accession>
<keyword evidence="9" id="KW-1185">Reference proteome</keyword>
<dbReference type="GO" id="GO:0005886">
    <property type="term" value="C:plasma membrane"/>
    <property type="evidence" value="ECO:0007669"/>
    <property type="project" value="UniProtKB-SubCell"/>
</dbReference>
<feature type="transmembrane region" description="Helical" evidence="5">
    <location>
        <begin position="44"/>
        <end position="66"/>
    </location>
</feature>
<keyword evidence="5" id="KW-0520">NAD</keyword>
<dbReference type="EC" id="7.1.1.-" evidence="5"/>
<keyword evidence="2 5" id="KW-0812">Transmembrane</keyword>
<proteinExistence type="inferred from homology"/>
<dbReference type="HAMAP" id="MF_00445">
    <property type="entry name" value="NDH1_NuoN_1"/>
    <property type="match status" value="1"/>
</dbReference>
<dbReference type="InterPro" id="IPR001750">
    <property type="entry name" value="ND/Mrp_TM"/>
</dbReference>
<evidence type="ECO:0000256" key="2">
    <source>
        <dbReference type="ARBA" id="ARBA00022692"/>
    </source>
</evidence>
<feature type="transmembrane region" description="Helical" evidence="5">
    <location>
        <begin position="78"/>
        <end position="98"/>
    </location>
</feature>
<reference evidence="8" key="1">
    <citation type="submission" date="2022-01" db="EMBL/GenBank/DDBJ databases">
        <title>Jiella avicenniae sp. nov., a novel endophytic bacterium isolated from bark of Avicennia marina.</title>
        <authorList>
            <person name="Tuo L."/>
        </authorList>
    </citation>
    <scope>NUCLEOTIDE SEQUENCE</scope>
    <source>
        <strain evidence="8">CBK1P-4</strain>
    </source>
</reference>
<keyword evidence="5" id="KW-0830">Ubiquinone</keyword>
<feature type="transmembrane region" description="Helical" evidence="5">
    <location>
        <begin position="448"/>
        <end position="472"/>
    </location>
</feature>
<name>A0A9X1T6D3_9HYPH</name>
<comment type="caution">
    <text evidence="8">The sequence shown here is derived from an EMBL/GenBank/DDBJ whole genome shotgun (WGS) entry which is preliminary data.</text>
</comment>
<keyword evidence="5" id="KW-1278">Translocase</keyword>
<evidence type="ECO:0000259" key="7">
    <source>
        <dbReference type="Pfam" id="PF00361"/>
    </source>
</evidence>
<evidence type="ECO:0000256" key="4">
    <source>
        <dbReference type="ARBA" id="ARBA00023136"/>
    </source>
</evidence>
<dbReference type="GO" id="GO:0050136">
    <property type="term" value="F:NADH dehydrogenase (quinone) (non-electrogenic) activity"/>
    <property type="evidence" value="ECO:0007669"/>
    <property type="project" value="UniProtKB-UniRule"/>
</dbReference>
<dbReference type="Proteomes" id="UP001139035">
    <property type="component" value="Unassembled WGS sequence"/>
</dbReference>
<comment type="similarity">
    <text evidence="5">Belongs to the complex I subunit 2 family.</text>
</comment>
<dbReference type="NCBIfam" id="TIGR01770">
    <property type="entry name" value="NDH_I_N"/>
    <property type="match status" value="1"/>
</dbReference>
<evidence type="ECO:0000256" key="3">
    <source>
        <dbReference type="ARBA" id="ARBA00022989"/>
    </source>
</evidence>
<dbReference type="GO" id="GO:0042773">
    <property type="term" value="P:ATP synthesis coupled electron transport"/>
    <property type="evidence" value="ECO:0007669"/>
    <property type="project" value="InterPro"/>
</dbReference>
<sequence length="480" mass="51177">MMPDMLTSSLSIAAPELILSVGAMILLMIGVFMGEKSSQTVTGLSVAVIIIAALWLILITPLGIAFGGSFVLDPFARFMKILVLVGSAAAVVMSVGFAESERFNRFEFPVLVLLSTAGMMMMVSAGDMIALYLGLELQSLAIYVLAAINRDSVRSTEAGLKYFVLGALSSGMLLYGASMVYGFTGHIAFTEIARVAAESGSSLGLVVGIVFVLAGLAFKISAVPFHMWTPDVYEGAPTPITAFLAGAPKVAAMALLTRFTVQGFEPLSDQWQQVIVFISIASMVFGAFAAIGQHNIKRLMAYSSIAHMGYALVGLAPASVEGVRGVILYMTIYLVMTLGTFAVILAMRRRDGMVEEIDDLAGLSQTNPVMAVFLSVMMLSLAGLPPLAGFIAKYFVFMAAVQAGLWPLAIIGVLASVVGLYYYLRLVKVMWFDEPAEAFVPMAIELRAVLWVTGLIVFPLYIFVGGPVFAAAEAAAKTFF</sequence>
<evidence type="ECO:0000256" key="6">
    <source>
        <dbReference type="RuleBase" id="RU000320"/>
    </source>
</evidence>
<keyword evidence="8" id="KW-0560">Oxidoreductase</keyword>
<dbReference type="EMBL" id="JAJUWU010000020">
    <property type="protein sequence ID" value="MCE7030102.1"/>
    <property type="molecule type" value="Genomic_DNA"/>
</dbReference>
<feature type="transmembrane region" description="Helical" evidence="5">
    <location>
        <begin position="271"/>
        <end position="292"/>
    </location>
</feature>
<dbReference type="GO" id="GO:0012505">
    <property type="term" value="C:endomembrane system"/>
    <property type="evidence" value="ECO:0007669"/>
    <property type="project" value="UniProtKB-SubCell"/>
</dbReference>
<keyword evidence="5" id="KW-1003">Cell membrane</keyword>
<feature type="transmembrane region" description="Helical" evidence="5">
    <location>
        <begin position="12"/>
        <end position="32"/>
    </location>
</feature>
<dbReference type="InterPro" id="IPR010096">
    <property type="entry name" value="NADH-Q_OxRdtase_suN/2"/>
</dbReference>
<protein>
    <recommendedName>
        <fullName evidence="5">NADH-quinone oxidoreductase subunit N</fullName>
        <ecNumber evidence="5">7.1.1.-</ecNumber>
    </recommendedName>
    <alternativeName>
        <fullName evidence="5">NADH dehydrogenase I subunit N</fullName>
    </alternativeName>
    <alternativeName>
        <fullName evidence="5">NDH-1 subunit N</fullName>
    </alternativeName>
</protein>
<evidence type="ECO:0000256" key="5">
    <source>
        <dbReference type="HAMAP-Rule" id="MF_00445"/>
    </source>
</evidence>
<dbReference type="GO" id="GO:0008137">
    <property type="term" value="F:NADH dehydrogenase (ubiquinone) activity"/>
    <property type="evidence" value="ECO:0007669"/>
    <property type="project" value="InterPro"/>
</dbReference>
<feature type="transmembrane region" description="Helical" evidence="5">
    <location>
        <begin position="326"/>
        <end position="347"/>
    </location>
</feature>
<feature type="transmembrane region" description="Helical" evidence="5">
    <location>
        <begin position="368"/>
        <end position="392"/>
    </location>
</feature>
<dbReference type="Pfam" id="PF00361">
    <property type="entry name" value="Proton_antipo_M"/>
    <property type="match status" value="1"/>
</dbReference>
<dbReference type="AlphaFoldDB" id="A0A9X1T6D3"/>
<dbReference type="PANTHER" id="PTHR22773">
    <property type="entry name" value="NADH DEHYDROGENASE"/>
    <property type="match status" value="1"/>
</dbReference>
<evidence type="ECO:0000313" key="8">
    <source>
        <dbReference type="EMBL" id="MCE7030102.1"/>
    </source>
</evidence>
<keyword evidence="5" id="KW-0813">Transport</keyword>
<organism evidence="8 9">
    <name type="scientific">Jiella avicenniae</name>
    <dbReference type="NCBI Taxonomy" id="2907202"/>
    <lineage>
        <taxon>Bacteria</taxon>
        <taxon>Pseudomonadati</taxon>
        <taxon>Pseudomonadota</taxon>
        <taxon>Alphaproteobacteria</taxon>
        <taxon>Hyphomicrobiales</taxon>
        <taxon>Aurantimonadaceae</taxon>
        <taxon>Jiella</taxon>
    </lineage>
</organism>
<keyword evidence="5" id="KW-0874">Quinone</keyword>
<gene>
    <name evidence="5 8" type="primary">nuoN</name>
    <name evidence="8" type="ORF">LZD57_19100</name>
</gene>
<feature type="domain" description="NADH:quinone oxidoreductase/Mrp antiporter transmembrane" evidence="7">
    <location>
        <begin position="125"/>
        <end position="418"/>
    </location>
</feature>
<keyword evidence="4 5" id="KW-0472">Membrane</keyword>
<dbReference type="NCBIfam" id="NF004440">
    <property type="entry name" value="PRK05777.1-3"/>
    <property type="match status" value="1"/>
</dbReference>
<feature type="transmembrane region" description="Helical" evidence="5">
    <location>
        <begin position="299"/>
        <end position="320"/>
    </location>
</feature>
<dbReference type="GO" id="GO:0048038">
    <property type="term" value="F:quinone binding"/>
    <property type="evidence" value="ECO:0007669"/>
    <property type="project" value="UniProtKB-KW"/>
</dbReference>
<dbReference type="RefSeq" id="WP_233721176.1">
    <property type="nucleotide sequence ID" value="NZ_JAJUWU010000020.1"/>
</dbReference>